<keyword evidence="3" id="KW-0238">DNA-binding</keyword>
<dbReference type="InterPro" id="IPR051054">
    <property type="entry name" value="SorC_transcr_regulators"/>
</dbReference>
<dbReference type="SUPFAM" id="SSF100950">
    <property type="entry name" value="NagB/RpiA/CoA transferase-like"/>
    <property type="match status" value="1"/>
</dbReference>
<dbReference type="Proteomes" id="UP000552883">
    <property type="component" value="Unassembled WGS sequence"/>
</dbReference>
<keyword evidence="2" id="KW-0805">Transcription regulation</keyword>
<protein>
    <submittedName>
        <fullName evidence="6">Deoxyribonucleoside regulator</fullName>
    </submittedName>
</protein>
<proteinExistence type="inferred from homology"/>
<feature type="domain" description="Sugar-binding" evidence="5">
    <location>
        <begin position="66"/>
        <end position="316"/>
    </location>
</feature>
<dbReference type="GO" id="GO:0030246">
    <property type="term" value="F:carbohydrate binding"/>
    <property type="evidence" value="ECO:0007669"/>
    <property type="project" value="InterPro"/>
</dbReference>
<accession>A0A840X2M1</accession>
<evidence type="ECO:0000256" key="2">
    <source>
        <dbReference type="ARBA" id="ARBA00023015"/>
    </source>
</evidence>
<dbReference type="OrthoDB" id="186585at2"/>
<name>A0A840X2M1_9MICO</name>
<dbReference type="InterPro" id="IPR036388">
    <property type="entry name" value="WH-like_DNA-bd_sf"/>
</dbReference>
<keyword evidence="7" id="KW-1185">Reference proteome</keyword>
<evidence type="ECO:0000256" key="1">
    <source>
        <dbReference type="ARBA" id="ARBA00010466"/>
    </source>
</evidence>
<evidence type="ECO:0000259" key="5">
    <source>
        <dbReference type="Pfam" id="PF04198"/>
    </source>
</evidence>
<gene>
    <name evidence="6" type="ORF">BJ959_000017</name>
</gene>
<evidence type="ECO:0000313" key="7">
    <source>
        <dbReference type="Proteomes" id="UP000552883"/>
    </source>
</evidence>
<organism evidence="6 7">
    <name type="scientific">Microcella frigidaquae</name>
    <dbReference type="NCBI Taxonomy" id="424758"/>
    <lineage>
        <taxon>Bacteria</taxon>
        <taxon>Bacillati</taxon>
        <taxon>Actinomycetota</taxon>
        <taxon>Actinomycetes</taxon>
        <taxon>Micrococcales</taxon>
        <taxon>Microbacteriaceae</taxon>
        <taxon>Microcella</taxon>
    </lineage>
</organism>
<dbReference type="AlphaFoldDB" id="A0A840X2M1"/>
<evidence type="ECO:0000256" key="3">
    <source>
        <dbReference type="ARBA" id="ARBA00023125"/>
    </source>
</evidence>
<dbReference type="EMBL" id="JACHBS010000001">
    <property type="protein sequence ID" value="MBB5616521.1"/>
    <property type="molecule type" value="Genomic_DNA"/>
</dbReference>
<reference evidence="6 7" key="1">
    <citation type="submission" date="2020-08" db="EMBL/GenBank/DDBJ databases">
        <title>Sequencing the genomes of 1000 actinobacteria strains.</title>
        <authorList>
            <person name="Klenk H.-P."/>
        </authorList>
    </citation>
    <scope>NUCLEOTIDE SEQUENCE [LARGE SCALE GENOMIC DNA]</scope>
    <source>
        <strain evidence="6 7">DSM 23889</strain>
    </source>
</reference>
<dbReference type="GO" id="GO:0003677">
    <property type="term" value="F:DNA binding"/>
    <property type="evidence" value="ECO:0007669"/>
    <property type="project" value="UniProtKB-KW"/>
</dbReference>
<dbReference type="Gene3D" id="1.10.10.10">
    <property type="entry name" value="Winged helix-like DNA-binding domain superfamily/Winged helix DNA-binding domain"/>
    <property type="match status" value="1"/>
</dbReference>
<dbReference type="PANTHER" id="PTHR34294">
    <property type="entry name" value="TRANSCRIPTIONAL REGULATOR-RELATED"/>
    <property type="match status" value="1"/>
</dbReference>
<keyword evidence="4" id="KW-0804">Transcription</keyword>
<dbReference type="Gene3D" id="3.40.50.1360">
    <property type="match status" value="1"/>
</dbReference>
<dbReference type="RefSeq" id="WP_153982331.1">
    <property type="nucleotide sequence ID" value="NZ_BAAANZ010000007.1"/>
</dbReference>
<sequence>MAPADSTAANELLAVRAAELYYEENKTQDEIGAILRVTRWKVGRLLAQARERGIIRIEIVHPRARRLALERDLASRFGLKDAVVVPAPADDVELQARVSEAAADWLVSHRPVPRLLGVSWGRTLHQVADALPSGWSTAVNVVQINGGVSLSKRPGTAAATAVMIAQKAGGQATLLPSPAILERLETKKAIEGDRTVGGVLSMARGASAYLYSAGVADTSSVHVDSGYLTPADIARLVERGAVGDVIGRYITAEGTIADPELDARTLGLGLEELRAAPWSILVIGGEAKHPVARAIVTHGLCSVLVTDEHTARALLEEPDAAVPDFAQTDSATTSREDLS</sequence>
<comment type="caution">
    <text evidence="6">The sequence shown here is derived from an EMBL/GenBank/DDBJ whole genome shotgun (WGS) entry which is preliminary data.</text>
</comment>
<evidence type="ECO:0000256" key="4">
    <source>
        <dbReference type="ARBA" id="ARBA00023163"/>
    </source>
</evidence>
<dbReference type="Pfam" id="PF04198">
    <property type="entry name" value="Sugar-bind"/>
    <property type="match status" value="1"/>
</dbReference>
<dbReference type="InterPro" id="IPR007324">
    <property type="entry name" value="Sugar-bd_dom_put"/>
</dbReference>
<evidence type="ECO:0000313" key="6">
    <source>
        <dbReference type="EMBL" id="MBB5616521.1"/>
    </source>
</evidence>
<dbReference type="InterPro" id="IPR037171">
    <property type="entry name" value="NagB/RpiA_transferase-like"/>
</dbReference>
<dbReference type="PANTHER" id="PTHR34294:SF1">
    <property type="entry name" value="TRANSCRIPTIONAL REGULATOR LSRR"/>
    <property type="match status" value="1"/>
</dbReference>
<comment type="similarity">
    <text evidence="1">Belongs to the SorC transcriptional regulatory family.</text>
</comment>